<dbReference type="EMBL" id="VITW01000005">
    <property type="protein sequence ID" value="TWB73790.1"/>
    <property type="molecule type" value="Genomic_DNA"/>
</dbReference>
<dbReference type="GO" id="GO:0016740">
    <property type="term" value="F:transferase activity"/>
    <property type="evidence" value="ECO:0007669"/>
    <property type="project" value="UniProtKB-KW"/>
</dbReference>
<dbReference type="AlphaFoldDB" id="A0A560JZN8"/>
<keyword evidence="2" id="KW-1185">Reference proteome</keyword>
<sequence>MAFSEAYRRQVGLMLRLVPMVAEEECFALKGGTAINMFIRNMPRLSVDIDLTYLPVKSRAESLAEVDAAMTRIKARALQALPSLKISEAKVEGATVKLSLTFEGTQVKVEVTPVLRGCVYAPELRTVSPAVEDAFGFAEMRVVSFGDLYAGKVVAALDRQHPRDLFDVRDLLASEGIPEELRRAFVVYLVSHGRPMFEVLGAKRKDIAQEYERGFRGMTSEPVGLDELLKAREAIVEEIVGKMPQQHRRFLVQFERGEPDWALLELPEAANLPAVRWRQQNLDSLKAEKRAGLVSELEKVLAV</sequence>
<comment type="caution">
    <text evidence="1">The sequence shown here is derived from an EMBL/GenBank/DDBJ whole genome shotgun (WGS) entry which is preliminary data.</text>
</comment>
<evidence type="ECO:0000313" key="2">
    <source>
        <dbReference type="Proteomes" id="UP000315914"/>
    </source>
</evidence>
<dbReference type="InterPro" id="IPR014942">
    <property type="entry name" value="AbiEii"/>
</dbReference>
<organism evidence="1 2">
    <name type="scientific">Bradyrhizobium sacchari</name>
    <dbReference type="NCBI Taxonomy" id="1399419"/>
    <lineage>
        <taxon>Bacteria</taxon>
        <taxon>Pseudomonadati</taxon>
        <taxon>Pseudomonadota</taxon>
        <taxon>Alphaproteobacteria</taxon>
        <taxon>Hyphomicrobiales</taxon>
        <taxon>Nitrobacteraceae</taxon>
        <taxon>Bradyrhizobium</taxon>
    </lineage>
</organism>
<dbReference type="STRING" id="1399419.A5906_30625"/>
<accession>A0A560JZN8</accession>
<dbReference type="OrthoDB" id="1550603at2"/>
<keyword evidence="1" id="KW-0808">Transferase</keyword>
<dbReference type="Gene3D" id="3.10.450.620">
    <property type="entry name" value="JHP933, nucleotidyltransferase-like core domain"/>
    <property type="match status" value="1"/>
</dbReference>
<gene>
    <name evidence="1" type="ORF">FBZ95_10540</name>
</gene>
<reference evidence="1 2" key="1">
    <citation type="submission" date="2019-06" db="EMBL/GenBank/DDBJ databases">
        <title>Genomic Encyclopedia of Type Strains, Phase IV (KMG-V): Genome sequencing to study the core and pangenomes of soil and plant-associated prokaryotes.</title>
        <authorList>
            <person name="Whitman W."/>
        </authorList>
    </citation>
    <scope>NUCLEOTIDE SEQUENCE [LARGE SCALE GENOMIC DNA]</scope>
    <source>
        <strain evidence="1 2">BR 10556</strain>
    </source>
</reference>
<name>A0A560JZN8_9BRAD</name>
<dbReference type="Proteomes" id="UP000315914">
    <property type="component" value="Unassembled WGS sequence"/>
</dbReference>
<protein>
    <submittedName>
        <fullName evidence="1">Putative nucleotidyltransferase component of viral defense system</fullName>
    </submittedName>
</protein>
<evidence type="ECO:0000313" key="1">
    <source>
        <dbReference type="EMBL" id="TWB73790.1"/>
    </source>
</evidence>
<dbReference type="RefSeq" id="WP_080135462.1">
    <property type="nucleotide sequence ID" value="NZ_LWIG01000008.1"/>
</dbReference>
<proteinExistence type="predicted"/>
<dbReference type="Pfam" id="PF08843">
    <property type="entry name" value="AbiEii"/>
    <property type="match status" value="1"/>
</dbReference>